<evidence type="ECO:0000313" key="3">
    <source>
        <dbReference type="Proteomes" id="UP000252355"/>
    </source>
</evidence>
<dbReference type="EMBL" id="QOQW01000008">
    <property type="protein sequence ID" value="RCK80059.1"/>
    <property type="molecule type" value="Genomic_DNA"/>
</dbReference>
<proteinExistence type="predicted"/>
<gene>
    <name evidence="2" type="ORF">OZSIB_3563</name>
</gene>
<accession>A0A367ZQN3</accession>
<sequence length="507" mass="53930">MPRPVILQRTRLCIWVLLFSFLANLVTAEVVVSDGQPRVKPPAVSGEVVVNDGQPRVKPPAVSGEVVVNDGQPRVKPPAVSSEVVVNDGQPRVKVPGQGPAINPFVGEIAVGISLLITYAPQIIAMATAVATIAAAINTIKGTGKQTLALTESIGSKLQRMLQLLLGPLSLSNGMAKEGVENLSAHLLQVTQSVTRSLNTPVDGVQNQVDQSLAMSRDLQALLTRGQALSQEMKALAAQTSTDLGKVVQGGEIQLLRDGSRQVADRLGRQADLSLGAFNQSLQHTNGTIAALEHLQAEIAKALQASGRSAQDATLQEIGLSGAQLGKQLIEARKGMVFSEKALVAADKSAAGLHTEILALLGEMKTELETYARNNGISPEQLDRQIKALTAAAPRPAAAQAGKTQATEASRLTSEIGFMVENLSRLTDRSRRELEKLQKAEAARSQARAAPAPAPKKADDERYQKMVTAYKTYMSIMTTDPTNQKAIAAARLAFEAAQSEYQKTFEP</sequence>
<dbReference type="Proteomes" id="UP000252355">
    <property type="component" value="Unassembled WGS sequence"/>
</dbReference>
<name>A0A367ZQN3_9BACT</name>
<organism evidence="2 3">
    <name type="scientific">Candidatus Ozemobacter sibiricus</name>
    <dbReference type="NCBI Taxonomy" id="2268124"/>
    <lineage>
        <taxon>Bacteria</taxon>
        <taxon>Candidatus Ozemobacteria</taxon>
        <taxon>Candidatus Ozemobacterales</taxon>
        <taxon>Candidatus Ozemobacteraceae</taxon>
        <taxon>Candidatus Ozemobacter</taxon>
    </lineage>
</organism>
<protein>
    <submittedName>
        <fullName evidence="2">Uncharacterized protein</fullName>
    </submittedName>
</protein>
<feature type="compositionally biased region" description="Basic and acidic residues" evidence="1">
    <location>
        <begin position="432"/>
        <end position="442"/>
    </location>
</feature>
<dbReference type="AlphaFoldDB" id="A0A367ZQN3"/>
<evidence type="ECO:0000313" key="2">
    <source>
        <dbReference type="EMBL" id="RCK80059.1"/>
    </source>
</evidence>
<feature type="region of interest" description="Disordered" evidence="1">
    <location>
        <begin position="432"/>
        <end position="461"/>
    </location>
</feature>
<comment type="caution">
    <text evidence="2">The sequence shown here is derived from an EMBL/GenBank/DDBJ whole genome shotgun (WGS) entry which is preliminary data.</text>
</comment>
<evidence type="ECO:0000256" key="1">
    <source>
        <dbReference type="SAM" id="MobiDB-lite"/>
    </source>
</evidence>
<reference evidence="2 3" key="1">
    <citation type="submission" date="2018-05" db="EMBL/GenBank/DDBJ databases">
        <title>A metagenomic window into the 2 km-deep terrestrial subsurface aquifer revealed taxonomically and functionally diverse microbial community comprising novel uncultured bacterial lineages.</title>
        <authorList>
            <person name="Kadnikov V.V."/>
            <person name="Mardanov A.V."/>
            <person name="Beletsky A.V."/>
            <person name="Banks D."/>
            <person name="Pimenov N.V."/>
            <person name="Frank Y.A."/>
            <person name="Karnachuk O.V."/>
            <person name="Ravin N.V."/>
        </authorList>
    </citation>
    <scope>NUCLEOTIDE SEQUENCE [LARGE SCALE GENOMIC DNA]</scope>
    <source>
        <strain evidence="2">BY5</strain>
    </source>
</reference>